<feature type="chain" id="PRO_5004785737" evidence="1">
    <location>
        <begin position="31"/>
        <end position="198"/>
    </location>
</feature>
<keyword evidence="1" id="KW-0732">Signal</keyword>
<protein>
    <submittedName>
        <fullName evidence="2">Uncharacterized protein</fullName>
    </submittedName>
</protein>
<name>W0AN81_9SPHN</name>
<dbReference type="Proteomes" id="UP000018851">
    <property type="component" value="Chromosome"/>
</dbReference>
<dbReference type="STRING" id="1123269.NX02_27860"/>
<evidence type="ECO:0000256" key="1">
    <source>
        <dbReference type="SAM" id="SignalP"/>
    </source>
</evidence>
<proteinExistence type="predicted"/>
<dbReference type="eggNOG" id="ENOG50333E1">
    <property type="taxonomic scope" value="Bacteria"/>
</dbReference>
<dbReference type="EMBL" id="CP006644">
    <property type="protein sequence ID" value="AHE57155.1"/>
    <property type="molecule type" value="Genomic_DNA"/>
</dbReference>
<dbReference type="OrthoDB" id="7211066at2"/>
<sequence>MRKTATLFTHGLAATALIATAMLPAAPALAQGGAPEQNAGQRAKGIATQPLEDLNIHKDEIPPKLVSVQDDPYSLAGMRTCKQINAEIIELNGVLGADVDATEEARQKTADRIVSVGGSLVGSLIPFRGLVREVTGANAQQRRFEAAIYAGTTRRSYLKGTAKAKGCKPLPPVTAAEVDAGVKKAKEKEAADKAAEKK</sequence>
<evidence type="ECO:0000313" key="2">
    <source>
        <dbReference type="EMBL" id="AHE57155.1"/>
    </source>
</evidence>
<gene>
    <name evidence="2" type="ORF">NX02_27860</name>
</gene>
<dbReference type="KEGG" id="ssan:NX02_27860"/>
<evidence type="ECO:0000313" key="3">
    <source>
        <dbReference type="Proteomes" id="UP000018851"/>
    </source>
</evidence>
<accession>W0AN81</accession>
<dbReference type="PATRIC" id="fig|1123269.5.peg.5466"/>
<feature type="signal peptide" evidence="1">
    <location>
        <begin position="1"/>
        <end position="30"/>
    </location>
</feature>
<organism evidence="2 3">
    <name type="scientific">Sphingomonas sanxanigenens DSM 19645 = NX02</name>
    <dbReference type="NCBI Taxonomy" id="1123269"/>
    <lineage>
        <taxon>Bacteria</taxon>
        <taxon>Pseudomonadati</taxon>
        <taxon>Pseudomonadota</taxon>
        <taxon>Alphaproteobacteria</taxon>
        <taxon>Sphingomonadales</taxon>
        <taxon>Sphingomonadaceae</taxon>
        <taxon>Sphingomonas</taxon>
    </lineage>
</organism>
<keyword evidence="3" id="KW-1185">Reference proteome</keyword>
<dbReference type="RefSeq" id="WP_025295247.1">
    <property type="nucleotide sequence ID" value="NZ_CP006644.1"/>
</dbReference>
<dbReference type="HOGENOM" id="CLU_101672_0_0_5"/>
<reference evidence="2 3" key="1">
    <citation type="submission" date="2013-07" db="EMBL/GenBank/DDBJ databases">
        <title>Completed genome of Sphingomonas sanxanigenens NX02.</title>
        <authorList>
            <person name="Ma T."/>
            <person name="Huang H."/>
            <person name="Wu M."/>
            <person name="Li X."/>
            <person name="Li G."/>
        </authorList>
    </citation>
    <scope>NUCLEOTIDE SEQUENCE [LARGE SCALE GENOMIC DNA]</scope>
    <source>
        <strain evidence="2 3">NX02</strain>
    </source>
</reference>
<dbReference type="AlphaFoldDB" id="W0AN81"/>